<comment type="caution">
    <text evidence="3">The sequence shown here is derived from an EMBL/GenBank/DDBJ whole genome shotgun (WGS) entry which is preliminary data.</text>
</comment>
<dbReference type="Proteomes" id="UP001589734">
    <property type="component" value="Unassembled WGS sequence"/>
</dbReference>
<evidence type="ECO:0000313" key="4">
    <source>
        <dbReference type="Proteomes" id="UP001589734"/>
    </source>
</evidence>
<evidence type="ECO:0000256" key="1">
    <source>
        <dbReference type="SAM" id="Coils"/>
    </source>
</evidence>
<feature type="coiled-coil region" evidence="1">
    <location>
        <begin position="69"/>
        <end position="100"/>
    </location>
</feature>
<protein>
    <submittedName>
        <fullName evidence="3">Nuclease-related domain-containing protein</fullName>
    </submittedName>
</protein>
<dbReference type="InterPro" id="IPR011528">
    <property type="entry name" value="NERD"/>
</dbReference>
<reference evidence="3 4" key="1">
    <citation type="submission" date="2024-09" db="EMBL/GenBank/DDBJ databases">
        <authorList>
            <person name="Sun Q."/>
            <person name="Mori K."/>
        </authorList>
    </citation>
    <scope>NUCLEOTIDE SEQUENCE [LARGE SCALE GENOMIC DNA]</scope>
    <source>
        <strain evidence="3 4">CGMCC 1.12926</strain>
    </source>
</reference>
<dbReference type="PROSITE" id="PS50965">
    <property type="entry name" value="NERD"/>
    <property type="match status" value="1"/>
</dbReference>
<name>A0ABV6BNY2_9FLAO</name>
<keyword evidence="1" id="KW-0175">Coiled coil</keyword>
<dbReference type="RefSeq" id="WP_379689305.1">
    <property type="nucleotide sequence ID" value="NZ_JBHLYW010000007.1"/>
</dbReference>
<evidence type="ECO:0000313" key="3">
    <source>
        <dbReference type="EMBL" id="MFC0077152.1"/>
    </source>
</evidence>
<proteinExistence type="predicted"/>
<accession>A0ABV6BNY2</accession>
<sequence length="365" mass="43236">MCRVYNTIGCLNTIQLELVRNNIDDFSSIHELIDFQKDLHVTEQKIITNHNKRIQDEKIFLEDEISESNTYLNQKINDLKNRLREKLNDLNQEIEDLPETNSKIIPTIKDYWMNLKIQIEFWYIQFKFPVNVFYLKHSNKKLISKNNKRFNYISANFQDAVNSSSFMDLQKFESKKKIITALNNTIYGAIGEQKVETVLKKLSDDYILINDFCYSFATPIKYNGDFIKSIQIDHLLISQAGIFIIETKNWSNRSFDNLELRSPVQQILRTNYALFKLLDDSVQKHNWNFSRQHWGNRKIPIKNIIVFINNAPKEQYQFIKILRLGELISYIQYFNSNFTINETESIANYLLNLSQHNEVISKLSM</sequence>
<gene>
    <name evidence="3" type="ORF">ACFFLS_08870</name>
</gene>
<organism evidence="3 4">
    <name type="scientific">Flavobacterium procerum</name>
    <dbReference type="NCBI Taxonomy" id="1455569"/>
    <lineage>
        <taxon>Bacteria</taxon>
        <taxon>Pseudomonadati</taxon>
        <taxon>Bacteroidota</taxon>
        <taxon>Flavobacteriia</taxon>
        <taxon>Flavobacteriales</taxon>
        <taxon>Flavobacteriaceae</taxon>
        <taxon>Flavobacterium</taxon>
    </lineage>
</organism>
<dbReference type="EMBL" id="JBHLYW010000007">
    <property type="protein sequence ID" value="MFC0077152.1"/>
    <property type="molecule type" value="Genomic_DNA"/>
</dbReference>
<feature type="domain" description="NERD" evidence="2">
    <location>
        <begin position="187"/>
        <end position="297"/>
    </location>
</feature>
<keyword evidence="4" id="KW-1185">Reference proteome</keyword>
<dbReference type="Pfam" id="PF08378">
    <property type="entry name" value="NERD"/>
    <property type="match status" value="1"/>
</dbReference>
<evidence type="ECO:0000259" key="2">
    <source>
        <dbReference type="PROSITE" id="PS50965"/>
    </source>
</evidence>